<comment type="caution">
    <text evidence="2">The sequence shown here is derived from an EMBL/GenBank/DDBJ whole genome shotgun (WGS) entry which is preliminary data.</text>
</comment>
<evidence type="ECO:0000313" key="3">
    <source>
        <dbReference type="Proteomes" id="UP000642920"/>
    </source>
</evidence>
<reference evidence="2" key="1">
    <citation type="submission" date="2021-01" db="EMBL/GenBank/DDBJ databases">
        <title>Marivirga sp. nov., isolated from intertidal surface sediments.</title>
        <authorList>
            <person name="Zhang M."/>
        </authorList>
    </citation>
    <scope>NUCLEOTIDE SEQUENCE</scope>
    <source>
        <strain evidence="2">SM1354</strain>
    </source>
</reference>
<accession>A0A937DHK0</accession>
<sequence>MGYWPKYKEQLISKYPPTEVLRRLEITVKPVKKQSFHNQKLDGEEQELFLFNGLISEKGFSISKVVDKPDNFLPLINGKVLPFEQGSRVLVQYSLFKSVNWFFGFWFFLLLALTLIAYIEKQAIYWLVVPVIVQVCSYILVVARFKKGIVDSRKELIKLIC</sequence>
<gene>
    <name evidence="2" type="ORF">JKP34_02350</name>
</gene>
<dbReference type="RefSeq" id="WP_201917305.1">
    <property type="nucleotide sequence ID" value="NZ_JAERQG010000001.1"/>
</dbReference>
<dbReference type="AlphaFoldDB" id="A0A937DHK0"/>
<evidence type="ECO:0000256" key="1">
    <source>
        <dbReference type="SAM" id="Phobius"/>
    </source>
</evidence>
<keyword evidence="3" id="KW-1185">Reference proteome</keyword>
<name>A0A937DHK0_9BACT</name>
<feature type="transmembrane region" description="Helical" evidence="1">
    <location>
        <begin position="98"/>
        <end position="118"/>
    </location>
</feature>
<keyword evidence="1" id="KW-0812">Transmembrane</keyword>
<protein>
    <submittedName>
        <fullName evidence="2">Uncharacterized protein</fullName>
    </submittedName>
</protein>
<dbReference type="Proteomes" id="UP000642920">
    <property type="component" value="Unassembled WGS sequence"/>
</dbReference>
<dbReference type="EMBL" id="JAERQG010000001">
    <property type="protein sequence ID" value="MBL0764075.1"/>
    <property type="molecule type" value="Genomic_DNA"/>
</dbReference>
<evidence type="ECO:0000313" key="2">
    <source>
        <dbReference type="EMBL" id="MBL0764075.1"/>
    </source>
</evidence>
<feature type="transmembrane region" description="Helical" evidence="1">
    <location>
        <begin position="124"/>
        <end position="145"/>
    </location>
</feature>
<proteinExistence type="predicted"/>
<keyword evidence="1" id="KW-0472">Membrane</keyword>
<organism evidence="2 3">
    <name type="scientific">Marivirga atlantica</name>
    <dbReference type="NCBI Taxonomy" id="1548457"/>
    <lineage>
        <taxon>Bacteria</taxon>
        <taxon>Pseudomonadati</taxon>
        <taxon>Bacteroidota</taxon>
        <taxon>Cytophagia</taxon>
        <taxon>Cytophagales</taxon>
        <taxon>Marivirgaceae</taxon>
        <taxon>Marivirga</taxon>
    </lineage>
</organism>
<keyword evidence="1" id="KW-1133">Transmembrane helix</keyword>